<evidence type="ECO:0000256" key="5">
    <source>
        <dbReference type="ARBA" id="ARBA00022801"/>
    </source>
</evidence>
<evidence type="ECO:0000256" key="3">
    <source>
        <dbReference type="ARBA" id="ARBA00013229"/>
    </source>
</evidence>
<sequence>MSKTREALKHLLAMPRIMNDARAKMILLDCLELYANAINHLRNLTSRMNQNDVRKWFGVTMVNHQACLKHSNKLFVDMLHEYKPLASTLSITHNHGFVRLAEEGTQANLVVAQDGSGDFYTITEAIEVAENQRNGTDIFVIYVKAGIYKENIVIKRFMINLILVGDGIDATVITNDKNIYDGLLTSNTATVQVWGQGFVAVGITFENTAGPEKQQAIALLSGSDLSVFYKCSFKGYQDTLCLLENRQFLRECDIYGTVDFIFGDASAVLQNCNIYVRTPLPGQENTITAQGRNNLGSNTGFVIQDSRVTMAPDSTQTDGLVMTFLGRPWRDYSRVVYIKCDLDVVIDPAGWLPYRGNTAFDRVYYAEYMNKGKGSNTSGRITWPGYHVLTTDEEAEQFSVRMFLSGESWIPKTGLPFYYDI</sequence>
<dbReference type="SUPFAM" id="SSF51126">
    <property type="entry name" value="Pectin lyase-like"/>
    <property type="match status" value="1"/>
</dbReference>
<dbReference type="InterPro" id="IPR033131">
    <property type="entry name" value="Pectinesterase_Asp_AS"/>
</dbReference>
<dbReference type="EC" id="3.1.1.11" evidence="3 10"/>
<dbReference type="InterPro" id="IPR000070">
    <property type="entry name" value="Pectinesterase_cat"/>
</dbReference>
<dbReference type="AlphaFoldDB" id="A0AAD8LF23"/>
<keyword evidence="7 10" id="KW-0961">Cell wall biogenesis/degradation</keyword>
<comment type="function">
    <text evidence="10">Acts in the modification of cell walls via demethylesterification of cell wall pectin.</text>
</comment>
<comment type="pathway">
    <text evidence="2 10">Glycan metabolism; pectin degradation; 2-dehydro-3-deoxy-D-gluconate from pectin: step 1/5.</text>
</comment>
<dbReference type="InterPro" id="IPR018040">
    <property type="entry name" value="Pectinesterase_Tyr_AS"/>
</dbReference>
<keyword evidence="4 10" id="KW-0134">Cell wall</keyword>
<keyword evidence="6 10" id="KW-0063">Aspartyl esterase</keyword>
<evidence type="ECO:0000256" key="6">
    <source>
        <dbReference type="ARBA" id="ARBA00023085"/>
    </source>
</evidence>
<comment type="caution">
    <text evidence="12">The sequence shown here is derived from an EMBL/GenBank/DDBJ whole genome shotgun (WGS) entry which is preliminary data.</text>
</comment>
<keyword evidence="13" id="KW-1185">Reference proteome</keyword>
<dbReference type="SUPFAM" id="SSF101148">
    <property type="entry name" value="Plant invertase/pectin methylesterase inhibitor"/>
    <property type="match status" value="1"/>
</dbReference>
<comment type="subcellular location">
    <subcellularLocation>
        <location evidence="1 10">Secreted</location>
        <location evidence="1 10">Cell wall</location>
    </subcellularLocation>
</comment>
<dbReference type="FunFam" id="2.160.20.10:FF:000001">
    <property type="entry name" value="Pectinesterase"/>
    <property type="match status" value="1"/>
</dbReference>
<evidence type="ECO:0000256" key="8">
    <source>
        <dbReference type="ARBA" id="ARBA00047928"/>
    </source>
</evidence>
<dbReference type="Pfam" id="PF01095">
    <property type="entry name" value="Pectinesterase"/>
    <property type="match status" value="1"/>
</dbReference>
<dbReference type="GO" id="GO:0045490">
    <property type="term" value="P:pectin catabolic process"/>
    <property type="evidence" value="ECO:0007669"/>
    <property type="project" value="UniProtKB-UniRule"/>
</dbReference>
<evidence type="ECO:0000256" key="7">
    <source>
        <dbReference type="ARBA" id="ARBA00023316"/>
    </source>
</evidence>
<gene>
    <name evidence="12" type="ORF">QVD17_04191</name>
</gene>
<dbReference type="Proteomes" id="UP001229421">
    <property type="component" value="Unassembled WGS sequence"/>
</dbReference>
<dbReference type="InterPro" id="IPR035513">
    <property type="entry name" value="Invertase/methylesterase_inhib"/>
</dbReference>
<dbReference type="GO" id="GO:0042545">
    <property type="term" value="P:cell wall modification"/>
    <property type="evidence" value="ECO:0007669"/>
    <property type="project" value="UniProtKB-UniRule"/>
</dbReference>
<dbReference type="Gene3D" id="1.20.140.40">
    <property type="entry name" value="Invertase/pectin methylesterase inhibitor family protein"/>
    <property type="match status" value="1"/>
</dbReference>
<evidence type="ECO:0000313" key="13">
    <source>
        <dbReference type="Proteomes" id="UP001229421"/>
    </source>
</evidence>
<dbReference type="EMBL" id="JAUHHV010000001">
    <property type="protein sequence ID" value="KAK1438383.1"/>
    <property type="molecule type" value="Genomic_DNA"/>
</dbReference>
<dbReference type="InterPro" id="IPR012334">
    <property type="entry name" value="Pectin_lyas_fold"/>
</dbReference>
<dbReference type="PANTHER" id="PTHR31707">
    <property type="entry name" value="PECTINESTERASE"/>
    <property type="match status" value="1"/>
</dbReference>
<feature type="domain" description="Pectinesterase catalytic" evidence="11">
    <location>
        <begin position="108"/>
        <end position="406"/>
    </location>
</feature>
<evidence type="ECO:0000256" key="1">
    <source>
        <dbReference type="ARBA" id="ARBA00004191"/>
    </source>
</evidence>
<keyword evidence="5 10" id="KW-0378">Hydrolase</keyword>
<evidence type="ECO:0000256" key="9">
    <source>
        <dbReference type="PROSITE-ProRule" id="PRU10040"/>
    </source>
</evidence>
<evidence type="ECO:0000256" key="2">
    <source>
        <dbReference type="ARBA" id="ARBA00005184"/>
    </source>
</evidence>
<evidence type="ECO:0000259" key="11">
    <source>
        <dbReference type="Pfam" id="PF01095"/>
    </source>
</evidence>
<keyword evidence="10" id="KW-0964">Secreted</keyword>
<dbReference type="PROSITE" id="PS00503">
    <property type="entry name" value="PECTINESTERASE_2"/>
    <property type="match status" value="1"/>
</dbReference>
<evidence type="ECO:0000313" key="12">
    <source>
        <dbReference type="EMBL" id="KAK1438383.1"/>
    </source>
</evidence>
<protein>
    <recommendedName>
        <fullName evidence="3 10">Pectinesterase</fullName>
        <ecNumber evidence="3 10">3.1.1.11</ecNumber>
    </recommendedName>
</protein>
<evidence type="ECO:0000256" key="4">
    <source>
        <dbReference type="ARBA" id="ARBA00022512"/>
    </source>
</evidence>
<dbReference type="GO" id="GO:0030599">
    <property type="term" value="F:pectinesterase activity"/>
    <property type="evidence" value="ECO:0007669"/>
    <property type="project" value="UniProtKB-UniRule"/>
</dbReference>
<name>A0AAD8LF23_TARER</name>
<reference evidence="12" key="1">
    <citation type="journal article" date="2023" name="bioRxiv">
        <title>Improved chromosome-level genome assembly for marigold (Tagetes erecta).</title>
        <authorList>
            <person name="Jiang F."/>
            <person name="Yuan L."/>
            <person name="Wang S."/>
            <person name="Wang H."/>
            <person name="Xu D."/>
            <person name="Wang A."/>
            <person name="Fan W."/>
        </authorList>
    </citation>
    <scope>NUCLEOTIDE SEQUENCE</scope>
    <source>
        <strain evidence="12">WSJ</strain>
        <tissue evidence="12">Leaf</tissue>
    </source>
</reference>
<organism evidence="12 13">
    <name type="scientific">Tagetes erecta</name>
    <name type="common">African marigold</name>
    <dbReference type="NCBI Taxonomy" id="13708"/>
    <lineage>
        <taxon>Eukaryota</taxon>
        <taxon>Viridiplantae</taxon>
        <taxon>Streptophyta</taxon>
        <taxon>Embryophyta</taxon>
        <taxon>Tracheophyta</taxon>
        <taxon>Spermatophyta</taxon>
        <taxon>Magnoliopsida</taxon>
        <taxon>eudicotyledons</taxon>
        <taxon>Gunneridae</taxon>
        <taxon>Pentapetalae</taxon>
        <taxon>asterids</taxon>
        <taxon>campanulids</taxon>
        <taxon>Asterales</taxon>
        <taxon>Asteraceae</taxon>
        <taxon>Asteroideae</taxon>
        <taxon>Heliantheae alliance</taxon>
        <taxon>Tageteae</taxon>
        <taxon>Tagetes</taxon>
    </lineage>
</organism>
<comment type="catalytic activity">
    <reaction evidence="8 10">
        <text>[(1-&gt;4)-alpha-D-galacturonosyl methyl ester](n) + n H2O = [(1-&gt;4)-alpha-D-galacturonosyl](n) + n methanol + n H(+)</text>
        <dbReference type="Rhea" id="RHEA:22380"/>
        <dbReference type="Rhea" id="RHEA-COMP:14570"/>
        <dbReference type="Rhea" id="RHEA-COMP:14573"/>
        <dbReference type="ChEBI" id="CHEBI:15377"/>
        <dbReference type="ChEBI" id="CHEBI:15378"/>
        <dbReference type="ChEBI" id="CHEBI:17790"/>
        <dbReference type="ChEBI" id="CHEBI:140522"/>
        <dbReference type="ChEBI" id="CHEBI:140523"/>
        <dbReference type="EC" id="3.1.1.11"/>
    </reaction>
</comment>
<evidence type="ECO:0000256" key="10">
    <source>
        <dbReference type="RuleBase" id="RU000589"/>
    </source>
</evidence>
<feature type="active site" evidence="9">
    <location>
        <position position="259"/>
    </location>
</feature>
<dbReference type="Gene3D" id="2.160.20.10">
    <property type="entry name" value="Single-stranded right-handed beta-helix, Pectin lyase-like"/>
    <property type="match status" value="1"/>
</dbReference>
<proteinExistence type="predicted"/>
<accession>A0AAD8LF23</accession>
<dbReference type="InterPro" id="IPR011050">
    <property type="entry name" value="Pectin_lyase_fold/virulence"/>
</dbReference>
<dbReference type="PROSITE" id="PS00800">
    <property type="entry name" value="PECTINESTERASE_1"/>
    <property type="match status" value="1"/>
</dbReference>